<evidence type="ECO:0000256" key="2">
    <source>
        <dbReference type="ARBA" id="ARBA00010388"/>
    </source>
</evidence>
<comment type="subcellular location">
    <subcellularLocation>
        <location evidence="1">Cell membrane</location>
        <topology evidence="1">Multi-pass membrane protein</topology>
    </subcellularLocation>
</comment>
<evidence type="ECO:0000256" key="4">
    <source>
        <dbReference type="ARBA" id="ARBA00022692"/>
    </source>
</evidence>
<evidence type="ECO:0000313" key="9">
    <source>
        <dbReference type="Proteomes" id="UP001304461"/>
    </source>
</evidence>
<name>A0ABU5RU14_9CYAN</name>
<evidence type="ECO:0000256" key="5">
    <source>
        <dbReference type="ARBA" id="ARBA00022989"/>
    </source>
</evidence>
<dbReference type="Pfam" id="PF00420">
    <property type="entry name" value="Oxidored_q2"/>
    <property type="match status" value="1"/>
</dbReference>
<keyword evidence="4 7" id="KW-0812">Transmembrane</keyword>
<evidence type="ECO:0000256" key="6">
    <source>
        <dbReference type="ARBA" id="ARBA00023136"/>
    </source>
</evidence>
<dbReference type="InterPro" id="IPR050601">
    <property type="entry name" value="CPA3_antiporter_subunitC"/>
</dbReference>
<dbReference type="RefSeq" id="WP_323305303.1">
    <property type="nucleotide sequence ID" value="NZ_JAYGHX010000004.1"/>
</dbReference>
<dbReference type="NCBIfam" id="NF005620">
    <property type="entry name" value="PRK07375.1-5"/>
    <property type="match status" value="1"/>
</dbReference>
<keyword evidence="5 7" id="KW-1133">Transmembrane helix</keyword>
<protein>
    <submittedName>
        <fullName evidence="8">Cation:proton antiporter subunit C</fullName>
    </submittedName>
</protein>
<dbReference type="PANTHER" id="PTHR34583:SF2">
    <property type="entry name" value="ANTIPORTER SUBUNIT MNHC2-RELATED"/>
    <property type="match status" value="1"/>
</dbReference>
<dbReference type="EMBL" id="JAYGHX010000004">
    <property type="protein sequence ID" value="MEA5391261.1"/>
    <property type="molecule type" value="Genomic_DNA"/>
</dbReference>
<organism evidence="8 9">
    <name type="scientific">Cyanobium gracile UHCC 0139</name>
    <dbReference type="NCBI Taxonomy" id="3110308"/>
    <lineage>
        <taxon>Bacteria</taxon>
        <taxon>Bacillati</taxon>
        <taxon>Cyanobacteriota</taxon>
        <taxon>Cyanophyceae</taxon>
        <taxon>Synechococcales</taxon>
        <taxon>Prochlorococcaceae</taxon>
        <taxon>Cyanobium</taxon>
    </lineage>
</organism>
<sequence>MDPFRLLELLILVAVLVGFVGLLLRRNLFLKVLAMDVMGSAVVGLFVLVAARSGLQSPILTAPLAPGAVAVPLPMADPIPQAVILTAIVIGLSIQALLLVVITRLSRIDPSLDLASFDAGHLDAGGRR</sequence>
<dbReference type="Gene3D" id="1.10.287.3510">
    <property type="match status" value="1"/>
</dbReference>
<keyword evidence="3" id="KW-1003">Cell membrane</keyword>
<feature type="transmembrane region" description="Helical" evidence="7">
    <location>
        <begin position="6"/>
        <end position="25"/>
    </location>
</feature>
<reference evidence="8 9" key="1">
    <citation type="submission" date="2023-12" db="EMBL/GenBank/DDBJ databases">
        <title>Baltic Sea Cyanobacteria.</title>
        <authorList>
            <person name="Delbaje E."/>
            <person name="Fewer D.P."/>
            <person name="Shishido T.K."/>
        </authorList>
    </citation>
    <scope>NUCLEOTIDE SEQUENCE [LARGE SCALE GENOMIC DNA]</scope>
    <source>
        <strain evidence="8 9">UHCC 0139</strain>
    </source>
</reference>
<comment type="caution">
    <text evidence="8">The sequence shown here is derived from an EMBL/GenBank/DDBJ whole genome shotgun (WGS) entry which is preliminary data.</text>
</comment>
<feature type="transmembrane region" description="Helical" evidence="7">
    <location>
        <begin position="82"/>
        <end position="102"/>
    </location>
</feature>
<dbReference type="PANTHER" id="PTHR34583">
    <property type="entry name" value="ANTIPORTER SUBUNIT MNHC2-RELATED"/>
    <property type="match status" value="1"/>
</dbReference>
<comment type="similarity">
    <text evidence="2">Belongs to the CPA3 antiporters (TC 2.A.63) subunit C family.</text>
</comment>
<dbReference type="InterPro" id="IPR039428">
    <property type="entry name" value="NUOK/Mnh_C1-like"/>
</dbReference>
<keyword evidence="9" id="KW-1185">Reference proteome</keyword>
<evidence type="ECO:0000313" key="8">
    <source>
        <dbReference type="EMBL" id="MEA5391261.1"/>
    </source>
</evidence>
<proteinExistence type="inferred from homology"/>
<evidence type="ECO:0000256" key="3">
    <source>
        <dbReference type="ARBA" id="ARBA00022475"/>
    </source>
</evidence>
<keyword evidence="6 7" id="KW-0472">Membrane</keyword>
<dbReference type="Proteomes" id="UP001304461">
    <property type="component" value="Unassembled WGS sequence"/>
</dbReference>
<accession>A0ABU5RU14</accession>
<evidence type="ECO:0000256" key="1">
    <source>
        <dbReference type="ARBA" id="ARBA00004651"/>
    </source>
</evidence>
<gene>
    <name evidence="8" type="ORF">VB738_08290</name>
</gene>
<evidence type="ECO:0000256" key="7">
    <source>
        <dbReference type="SAM" id="Phobius"/>
    </source>
</evidence>
<feature type="transmembrane region" description="Helical" evidence="7">
    <location>
        <begin position="32"/>
        <end position="51"/>
    </location>
</feature>